<dbReference type="EMBL" id="KL198082">
    <property type="protein sequence ID" value="KDQ09142.1"/>
    <property type="molecule type" value="Genomic_DNA"/>
</dbReference>
<dbReference type="AlphaFoldDB" id="A0A067MB78"/>
<evidence type="ECO:0000313" key="2">
    <source>
        <dbReference type="Proteomes" id="UP000027195"/>
    </source>
</evidence>
<accession>A0A067MB78</accession>
<dbReference type="HOGENOM" id="CLU_1524909_0_0_1"/>
<sequence>MHRYRDEDACEETWLAAGPGAAQTDEKRKQIDRKCGERVRIGHVLIVCSLLPPCTRTNPKISTVQRTSSRQLLLSAFGVNVESIALCTDDLMQRIKINGYVILHLGFCGRTECRRRTITQDTRNTPPPQIRLSALFYPHDRPPASNLETQVLSRSMLKTQKLFLVTSFSDKSPESI</sequence>
<name>A0A067MB78_BOTB1</name>
<reference evidence="2" key="1">
    <citation type="journal article" date="2014" name="Proc. Natl. Acad. Sci. U.S.A.">
        <title>Extensive sampling of basidiomycete genomes demonstrates inadequacy of the white-rot/brown-rot paradigm for wood decay fungi.</title>
        <authorList>
            <person name="Riley R."/>
            <person name="Salamov A.A."/>
            <person name="Brown D.W."/>
            <person name="Nagy L.G."/>
            <person name="Floudas D."/>
            <person name="Held B.W."/>
            <person name="Levasseur A."/>
            <person name="Lombard V."/>
            <person name="Morin E."/>
            <person name="Otillar R."/>
            <person name="Lindquist E.A."/>
            <person name="Sun H."/>
            <person name="LaButti K.M."/>
            <person name="Schmutz J."/>
            <person name="Jabbour D."/>
            <person name="Luo H."/>
            <person name="Baker S.E."/>
            <person name="Pisabarro A.G."/>
            <person name="Walton J.D."/>
            <person name="Blanchette R.A."/>
            <person name="Henrissat B."/>
            <person name="Martin F."/>
            <person name="Cullen D."/>
            <person name="Hibbett D.S."/>
            <person name="Grigoriev I.V."/>
        </authorList>
    </citation>
    <scope>NUCLEOTIDE SEQUENCE [LARGE SCALE GENOMIC DNA]</scope>
    <source>
        <strain evidence="2">FD-172 SS1</strain>
    </source>
</reference>
<organism evidence="1 2">
    <name type="scientific">Botryobasidium botryosum (strain FD-172 SS1)</name>
    <dbReference type="NCBI Taxonomy" id="930990"/>
    <lineage>
        <taxon>Eukaryota</taxon>
        <taxon>Fungi</taxon>
        <taxon>Dikarya</taxon>
        <taxon>Basidiomycota</taxon>
        <taxon>Agaricomycotina</taxon>
        <taxon>Agaricomycetes</taxon>
        <taxon>Cantharellales</taxon>
        <taxon>Botryobasidiaceae</taxon>
        <taxon>Botryobasidium</taxon>
    </lineage>
</organism>
<dbReference type="InParanoid" id="A0A067MB78"/>
<evidence type="ECO:0000313" key="1">
    <source>
        <dbReference type="EMBL" id="KDQ09142.1"/>
    </source>
</evidence>
<proteinExistence type="predicted"/>
<gene>
    <name evidence="1" type="ORF">BOTBODRAFT_536809</name>
</gene>
<protein>
    <submittedName>
        <fullName evidence="1">Uncharacterized protein</fullName>
    </submittedName>
</protein>
<dbReference type="Proteomes" id="UP000027195">
    <property type="component" value="Unassembled WGS sequence"/>
</dbReference>
<keyword evidence="2" id="KW-1185">Reference proteome</keyword>